<keyword evidence="11" id="KW-1185">Reference proteome</keyword>
<evidence type="ECO:0000256" key="2">
    <source>
        <dbReference type="ARBA" id="ARBA00004613"/>
    </source>
</evidence>
<evidence type="ECO:0000256" key="4">
    <source>
        <dbReference type="ARBA" id="ARBA00013179"/>
    </source>
</evidence>
<dbReference type="GO" id="GO:0016042">
    <property type="term" value="P:lipid catabolic process"/>
    <property type="evidence" value="ECO:0007669"/>
    <property type="project" value="TreeGrafter"/>
</dbReference>
<evidence type="ECO:0000313" key="10">
    <source>
        <dbReference type="EMBL" id="KOC62324.1"/>
    </source>
</evidence>
<gene>
    <name evidence="10" type="ORF">WH47_05307</name>
</gene>
<dbReference type="Proteomes" id="UP000053825">
    <property type="component" value="Unassembled WGS sequence"/>
</dbReference>
<dbReference type="SUPFAM" id="SSF53474">
    <property type="entry name" value="alpha/beta-Hydrolases"/>
    <property type="match status" value="1"/>
</dbReference>
<dbReference type="Pfam" id="PF00151">
    <property type="entry name" value="Lipase"/>
    <property type="match status" value="1"/>
</dbReference>
<organism evidence="10 11">
    <name type="scientific">Habropoda laboriosa</name>
    <dbReference type="NCBI Taxonomy" id="597456"/>
    <lineage>
        <taxon>Eukaryota</taxon>
        <taxon>Metazoa</taxon>
        <taxon>Ecdysozoa</taxon>
        <taxon>Arthropoda</taxon>
        <taxon>Hexapoda</taxon>
        <taxon>Insecta</taxon>
        <taxon>Pterygota</taxon>
        <taxon>Neoptera</taxon>
        <taxon>Endopterygota</taxon>
        <taxon>Hymenoptera</taxon>
        <taxon>Apocrita</taxon>
        <taxon>Aculeata</taxon>
        <taxon>Apoidea</taxon>
        <taxon>Anthophila</taxon>
        <taxon>Apidae</taxon>
        <taxon>Habropoda</taxon>
    </lineage>
</organism>
<evidence type="ECO:0000313" key="11">
    <source>
        <dbReference type="Proteomes" id="UP000053825"/>
    </source>
</evidence>
<dbReference type="InterPro" id="IPR000734">
    <property type="entry name" value="TAG_lipase"/>
</dbReference>
<evidence type="ECO:0000256" key="3">
    <source>
        <dbReference type="ARBA" id="ARBA00010701"/>
    </source>
</evidence>
<dbReference type="GO" id="GO:0017171">
    <property type="term" value="F:serine hydrolase activity"/>
    <property type="evidence" value="ECO:0007669"/>
    <property type="project" value="TreeGrafter"/>
</dbReference>
<name>A0A0L7QUS8_9HYME</name>
<protein>
    <recommendedName>
        <fullName evidence="4">phospholipase A1</fullName>
        <ecNumber evidence="4">3.1.1.32</ecNumber>
    </recommendedName>
</protein>
<dbReference type="EMBL" id="KQ414734">
    <property type="protein sequence ID" value="KOC62324.1"/>
    <property type="molecule type" value="Genomic_DNA"/>
</dbReference>
<dbReference type="EC" id="3.1.1.32" evidence="4"/>
<keyword evidence="5" id="KW-0964">Secreted</keyword>
<comment type="catalytic activity">
    <reaction evidence="1">
        <text>a 1,2-diacyl-sn-glycero-3-phosphocholine + H2O = a 2-acyl-sn-glycero-3-phosphocholine + a fatty acid + H(+)</text>
        <dbReference type="Rhea" id="RHEA:18689"/>
        <dbReference type="ChEBI" id="CHEBI:15377"/>
        <dbReference type="ChEBI" id="CHEBI:15378"/>
        <dbReference type="ChEBI" id="CHEBI:28868"/>
        <dbReference type="ChEBI" id="CHEBI:57643"/>
        <dbReference type="ChEBI" id="CHEBI:57875"/>
        <dbReference type="EC" id="3.1.1.32"/>
    </reaction>
</comment>
<evidence type="ECO:0000259" key="9">
    <source>
        <dbReference type="Pfam" id="PF00151"/>
    </source>
</evidence>
<dbReference type="InterPro" id="IPR013818">
    <property type="entry name" value="Lipase"/>
</dbReference>
<dbReference type="PANTHER" id="PTHR11610:SF37">
    <property type="entry name" value="GH01208P"/>
    <property type="match status" value="1"/>
</dbReference>
<proteinExistence type="inferred from homology"/>
<dbReference type="STRING" id="597456.A0A0L7QUS8"/>
<dbReference type="OrthoDB" id="199913at2759"/>
<keyword evidence="6" id="KW-0378">Hydrolase</keyword>
<evidence type="ECO:0000256" key="5">
    <source>
        <dbReference type="ARBA" id="ARBA00022525"/>
    </source>
</evidence>
<evidence type="ECO:0000256" key="8">
    <source>
        <dbReference type="RuleBase" id="RU004262"/>
    </source>
</evidence>
<dbReference type="GO" id="GO:0005615">
    <property type="term" value="C:extracellular space"/>
    <property type="evidence" value="ECO:0007669"/>
    <property type="project" value="TreeGrafter"/>
</dbReference>
<evidence type="ECO:0000256" key="7">
    <source>
        <dbReference type="ARBA" id="ARBA00023157"/>
    </source>
</evidence>
<comment type="similarity">
    <text evidence="3 8">Belongs to the AB hydrolase superfamily. Lipase family.</text>
</comment>
<dbReference type="PANTHER" id="PTHR11610">
    <property type="entry name" value="LIPASE"/>
    <property type="match status" value="1"/>
</dbReference>
<evidence type="ECO:0000256" key="6">
    <source>
        <dbReference type="ARBA" id="ARBA00022801"/>
    </source>
</evidence>
<dbReference type="AlphaFoldDB" id="A0A0L7QUS8"/>
<accession>A0A0L7QUS8</accession>
<dbReference type="Gene3D" id="3.40.50.1820">
    <property type="entry name" value="alpha/beta hydrolase"/>
    <property type="match status" value="1"/>
</dbReference>
<dbReference type="InterPro" id="IPR029058">
    <property type="entry name" value="AB_hydrolase_fold"/>
</dbReference>
<comment type="subcellular location">
    <subcellularLocation>
        <location evidence="2">Secreted</location>
    </subcellularLocation>
</comment>
<feature type="domain" description="Lipase" evidence="9">
    <location>
        <begin position="5"/>
        <end position="67"/>
    </location>
</feature>
<sequence>MSLTRISFPGLDPAGPLFYVLNTHLTAKDADFVDIIHTDMGIYGLALSTGHVDFFPNNAVRPQPGCALYGPILSETGSFLLNSAFYNRINDALLTINRSREIFVHKRSCNICATDTFRYYR</sequence>
<dbReference type="GO" id="GO:0008970">
    <property type="term" value="F:phospholipase A1 activity"/>
    <property type="evidence" value="ECO:0007669"/>
    <property type="project" value="UniProtKB-EC"/>
</dbReference>
<evidence type="ECO:0000256" key="1">
    <source>
        <dbReference type="ARBA" id="ARBA00000111"/>
    </source>
</evidence>
<reference evidence="10 11" key="1">
    <citation type="submission" date="2015-07" db="EMBL/GenBank/DDBJ databases">
        <title>The genome of Habropoda laboriosa.</title>
        <authorList>
            <person name="Pan H."/>
            <person name="Kapheim K."/>
        </authorList>
    </citation>
    <scope>NUCLEOTIDE SEQUENCE [LARGE SCALE GENOMIC DNA]</scope>
    <source>
        <strain evidence="10">0110345459</strain>
    </source>
</reference>
<keyword evidence="7" id="KW-1015">Disulfide bond</keyword>